<evidence type="ECO:0000313" key="1">
    <source>
        <dbReference type="EMBL" id="GGC74206.1"/>
    </source>
</evidence>
<protein>
    <submittedName>
        <fullName evidence="1">Uncharacterized protein</fullName>
    </submittedName>
</protein>
<dbReference type="EMBL" id="BMJH01000003">
    <property type="protein sequence ID" value="GGC74206.1"/>
    <property type="molecule type" value="Genomic_DNA"/>
</dbReference>
<evidence type="ECO:0000313" key="2">
    <source>
        <dbReference type="Proteomes" id="UP000641514"/>
    </source>
</evidence>
<organism evidence="1 2">
    <name type="scientific">Hoyosella rhizosphaerae</name>
    <dbReference type="NCBI Taxonomy" id="1755582"/>
    <lineage>
        <taxon>Bacteria</taxon>
        <taxon>Bacillati</taxon>
        <taxon>Actinomycetota</taxon>
        <taxon>Actinomycetes</taxon>
        <taxon>Mycobacteriales</taxon>
        <taxon>Hoyosellaceae</taxon>
        <taxon>Hoyosella</taxon>
    </lineage>
</organism>
<reference evidence="1" key="1">
    <citation type="journal article" date="2014" name="Int. J. Syst. Evol. Microbiol.">
        <title>Complete genome sequence of Corynebacterium casei LMG S-19264T (=DSM 44701T), isolated from a smear-ripened cheese.</title>
        <authorList>
            <consortium name="US DOE Joint Genome Institute (JGI-PGF)"/>
            <person name="Walter F."/>
            <person name="Albersmeier A."/>
            <person name="Kalinowski J."/>
            <person name="Ruckert C."/>
        </authorList>
    </citation>
    <scope>NUCLEOTIDE SEQUENCE</scope>
    <source>
        <strain evidence="1">CGMCC 1.15478</strain>
    </source>
</reference>
<dbReference type="AlphaFoldDB" id="A0A916UKF8"/>
<comment type="caution">
    <text evidence="1">The sequence shown here is derived from an EMBL/GenBank/DDBJ whole genome shotgun (WGS) entry which is preliminary data.</text>
</comment>
<sequence length="61" mass="6922">MGVDTNYADQNRLWLIQAELIEPAGYSFVDFAVPNLRSYLQNHAASLVITDDIRPDSTEEH</sequence>
<name>A0A916UKF8_9ACTN</name>
<gene>
    <name evidence="1" type="ORF">GCM10011410_29330</name>
</gene>
<proteinExistence type="predicted"/>
<keyword evidence="2" id="KW-1185">Reference proteome</keyword>
<dbReference type="Proteomes" id="UP000641514">
    <property type="component" value="Unassembled WGS sequence"/>
</dbReference>
<reference evidence="1" key="2">
    <citation type="submission" date="2020-09" db="EMBL/GenBank/DDBJ databases">
        <authorList>
            <person name="Sun Q."/>
            <person name="Zhou Y."/>
        </authorList>
    </citation>
    <scope>NUCLEOTIDE SEQUENCE</scope>
    <source>
        <strain evidence="1">CGMCC 1.15478</strain>
    </source>
</reference>
<accession>A0A916UKF8</accession>